<organism evidence="1 2">
    <name type="scientific">Hyalomma asiaticum</name>
    <name type="common">Tick</name>
    <dbReference type="NCBI Taxonomy" id="266040"/>
    <lineage>
        <taxon>Eukaryota</taxon>
        <taxon>Metazoa</taxon>
        <taxon>Ecdysozoa</taxon>
        <taxon>Arthropoda</taxon>
        <taxon>Chelicerata</taxon>
        <taxon>Arachnida</taxon>
        <taxon>Acari</taxon>
        <taxon>Parasitiformes</taxon>
        <taxon>Ixodida</taxon>
        <taxon>Ixodoidea</taxon>
        <taxon>Ixodidae</taxon>
        <taxon>Hyalomminae</taxon>
        <taxon>Hyalomma</taxon>
    </lineage>
</organism>
<gene>
    <name evidence="1" type="ORF">HPB50_014575</name>
</gene>
<proteinExistence type="predicted"/>
<dbReference type="EMBL" id="CM023483">
    <property type="protein sequence ID" value="KAH6936183.1"/>
    <property type="molecule type" value="Genomic_DNA"/>
</dbReference>
<evidence type="ECO:0000313" key="1">
    <source>
        <dbReference type="EMBL" id="KAH6936183.1"/>
    </source>
</evidence>
<sequence>MKSPKLYEHLRKESILTMPCKTTLRKYLMSCKTGYGFSTKVLDALSKKTPSMDLFQRHGGLIVDEMKLSEHLSVTAAGHIEGFVDLGPFTSDDYKHTVSDHGMVIMFVPFIGKWTQVTLQPVRTAIARDGNNVALQALHGITSSHTNPNSFEVQRVSLAFQLFSEKVTQGLRLHRATIEETCGDISATLHFFE</sequence>
<protein>
    <submittedName>
        <fullName evidence="1">Uncharacterized protein</fullName>
    </submittedName>
</protein>
<reference evidence="1" key="1">
    <citation type="submission" date="2020-05" db="EMBL/GenBank/DDBJ databases">
        <title>Large-scale comparative analyses of tick genomes elucidate their genetic diversity and vector capacities.</title>
        <authorList>
            <person name="Jia N."/>
            <person name="Wang J."/>
            <person name="Shi W."/>
            <person name="Du L."/>
            <person name="Sun Y."/>
            <person name="Zhan W."/>
            <person name="Jiang J."/>
            <person name="Wang Q."/>
            <person name="Zhang B."/>
            <person name="Ji P."/>
            <person name="Sakyi L.B."/>
            <person name="Cui X."/>
            <person name="Yuan T."/>
            <person name="Jiang B."/>
            <person name="Yang W."/>
            <person name="Lam T.T.-Y."/>
            <person name="Chang Q."/>
            <person name="Ding S."/>
            <person name="Wang X."/>
            <person name="Zhu J."/>
            <person name="Ruan X."/>
            <person name="Zhao L."/>
            <person name="Wei J."/>
            <person name="Que T."/>
            <person name="Du C."/>
            <person name="Cheng J."/>
            <person name="Dai P."/>
            <person name="Han X."/>
            <person name="Huang E."/>
            <person name="Gao Y."/>
            <person name="Liu J."/>
            <person name="Shao H."/>
            <person name="Ye R."/>
            <person name="Li L."/>
            <person name="Wei W."/>
            <person name="Wang X."/>
            <person name="Wang C."/>
            <person name="Yang T."/>
            <person name="Huo Q."/>
            <person name="Li W."/>
            <person name="Guo W."/>
            <person name="Chen H."/>
            <person name="Zhou L."/>
            <person name="Ni X."/>
            <person name="Tian J."/>
            <person name="Zhou Y."/>
            <person name="Sheng Y."/>
            <person name="Liu T."/>
            <person name="Pan Y."/>
            <person name="Xia L."/>
            <person name="Li J."/>
            <person name="Zhao F."/>
            <person name="Cao W."/>
        </authorList>
    </citation>
    <scope>NUCLEOTIDE SEQUENCE</scope>
    <source>
        <strain evidence="1">Hyas-2018</strain>
    </source>
</reference>
<name>A0ACB7SQW7_HYAAI</name>
<accession>A0ACB7SQW7</accession>
<dbReference type="Proteomes" id="UP000821845">
    <property type="component" value="Chromosome 3"/>
</dbReference>
<evidence type="ECO:0000313" key="2">
    <source>
        <dbReference type="Proteomes" id="UP000821845"/>
    </source>
</evidence>
<comment type="caution">
    <text evidence="1">The sequence shown here is derived from an EMBL/GenBank/DDBJ whole genome shotgun (WGS) entry which is preliminary data.</text>
</comment>
<keyword evidence="2" id="KW-1185">Reference proteome</keyword>